<reference evidence="4 5" key="1">
    <citation type="journal article" date="2010" name="Nature">
        <title>Genome sequencing and analysis of the model grass Brachypodium distachyon.</title>
        <authorList>
            <consortium name="International Brachypodium Initiative"/>
        </authorList>
    </citation>
    <scope>NUCLEOTIDE SEQUENCE [LARGE SCALE GENOMIC DNA]</scope>
    <source>
        <strain evidence="4 5">Bd21</strain>
    </source>
</reference>
<dbReference type="EnsemblPlants" id="PNT66582">
    <property type="protein sequence ID" value="PNT66582"/>
    <property type="gene ID" value="BRADI_3g14233v3"/>
</dbReference>
<evidence type="ECO:0000313" key="6">
    <source>
        <dbReference type="Proteomes" id="UP000008810"/>
    </source>
</evidence>
<dbReference type="InterPro" id="IPR000210">
    <property type="entry name" value="BTB/POZ_dom"/>
</dbReference>
<dbReference type="EnsemblPlants" id="PNT66581">
    <property type="protein sequence ID" value="PNT66581"/>
    <property type="gene ID" value="BRADI_3g14233v3"/>
</dbReference>
<dbReference type="Gene3D" id="2.60.210.10">
    <property type="entry name" value="Apoptosis, Tumor Necrosis Factor Receptor Associated Protein 2, Chain A"/>
    <property type="match status" value="1"/>
</dbReference>
<dbReference type="Gramene" id="PNT66581">
    <property type="protein sequence ID" value="PNT66581"/>
    <property type="gene ID" value="BRADI_3g14233v3"/>
</dbReference>
<dbReference type="InterPro" id="IPR045005">
    <property type="entry name" value="BPM1-6"/>
</dbReference>
<dbReference type="EnsemblPlants" id="KQJ94940">
    <property type="protein sequence ID" value="KQJ94940"/>
    <property type="gene ID" value="BRADI_3g14233v3"/>
</dbReference>
<dbReference type="EMBL" id="CM000882">
    <property type="protein sequence ID" value="KQJ94940.1"/>
    <property type="molecule type" value="Genomic_DNA"/>
</dbReference>
<feature type="domain" description="BTB" evidence="2">
    <location>
        <begin position="190"/>
        <end position="257"/>
    </location>
</feature>
<dbReference type="Gramene" id="KQJ94940">
    <property type="protein sequence ID" value="KQJ94940"/>
    <property type="gene ID" value="BRADI_3g14233v3"/>
</dbReference>
<dbReference type="SMART" id="SM00225">
    <property type="entry name" value="BTB"/>
    <property type="match status" value="1"/>
</dbReference>
<dbReference type="PANTHER" id="PTHR26379:SF351">
    <property type="entry name" value="BTB DOMAIN-CONTAINING PROTEIN"/>
    <property type="match status" value="1"/>
</dbReference>
<keyword evidence="6" id="KW-1185">Reference proteome</keyword>
<evidence type="ECO:0008006" key="7">
    <source>
        <dbReference type="Google" id="ProtNLM"/>
    </source>
</evidence>
<dbReference type="OrthoDB" id="6359816at2759"/>
<dbReference type="Gramene" id="KQJ94939">
    <property type="protein sequence ID" value="KQJ94939"/>
    <property type="gene ID" value="BRADI_3g14233v3"/>
</dbReference>
<dbReference type="Proteomes" id="UP000008810">
    <property type="component" value="Chromosome 3"/>
</dbReference>
<reference evidence="4" key="2">
    <citation type="submission" date="2017-06" db="EMBL/GenBank/DDBJ databases">
        <title>WGS assembly of Brachypodium distachyon.</title>
        <authorList>
            <consortium name="The International Brachypodium Initiative"/>
            <person name="Lucas S."/>
            <person name="Harmon-Smith M."/>
            <person name="Lail K."/>
            <person name="Tice H."/>
            <person name="Grimwood J."/>
            <person name="Bruce D."/>
            <person name="Barry K."/>
            <person name="Shu S."/>
            <person name="Lindquist E."/>
            <person name="Wang M."/>
            <person name="Pitluck S."/>
            <person name="Vogel J.P."/>
            <person name="Garvin D.F."/>
            <person name="Mockler T.C."/>
            <person name="Schmutz J."/>
            <person name="Rokhsar D."/>
            <person name="Bevan M.W."/>
        </authorList>
    </citation>
    <scope>NUCLEOTIDE SEQUENCE</scope>
    <source>
        <strain evidence="4">Bd21</strain>
    </source>
</reference>
<proteinExistence type="predicted"/>
<dbReference type="Pfam" id="PF22486">
    <property type="entry name" value="MATH_2"/>
    <property type="match status" value="1"/>
</dbReference>
<dbReference type="AlphaFoldDB" id="A0A0Q3F9K2"/>
<dbReference type="Gene3D" id="3.30.710.10">
    <property type="entry name" value="Potassium Channel Kv1.1, Chain A"/>
    <property type="match status" value="1"/>
</dbReference>
<dbReference type="EMBL" id="CM000882">
    <property type="protein sequence ID" value="PNT66582.1"/>
    <property type="molecule type" value="Genomic_DNA"/>
</dbReference>
<dbReference type="SUPFAM" id="SSF49599">
    <property type="entry name" value="TRAF domain-like"/>
    <property type="match status" value="1"/>
</dbReference>
<evidence type="ECO:0000256" key="1">
    <source>
        <dbReference type="ARBA" id="ARBA00004906"/>
    </source>
</evidence>
<dbReference type="PROSITE" id="PS50144">
    <property type="entry name" value="MATH"/>
    <property type="match status" value="1"/>
</dbReference>
<dbReference type="GO" id="GO:0016567">
    <property type="term" value="P:protein ubiquitination"/>
    <property type="evidence" value="ECO:0007669"/>
    <property type="project" value="InterPro"/>
</dbReference>
<comment type="pathway">
    <text evidence="1">Protein modification; protein ubiquitination.</text>
</comment>
<dbReference type="SUPFAM" id="SSF54695">
    <property type="entry name" value="POZ domain"/>
    <property type="match status" value="1"/>
</dbReference>
<dbReference type="EMBL" id="CM000882">
    <property type="protein sequence ID" value="PNT66581.1"/>
    <property type="molecule type" value="Genomic_DNA"/>
</dbReference>
<dbReference type="Pfam" id="PF00651">
    <property type="entry name" value="BTB"/>
    <property type="match status" value="1"/>
</dbReference>
<dbReference type="EnsemblPlants" id="KQJ94939">
    <property type="protein sequence ID" value="KQJ94939"/>
    <property type="gene ID" value="BRADI_3g14233v3"/>
</dbReference>
<reference evidence="5" key="3">
    <citation type="submission" date="2018-08" db="UniProtKB">
        <authorList>
            <consortium name="EnsemblPlants"/>
        </authorList>
    </citation>
    <scope>IDENTIFICATION</scope>
    <source>
        <strain evidence="5">cv. Bd21</strain>
    </source>
</reference>
<sequence>MASTTVSSCTSQMVQGTYRFKICQFSLGNLGTDVNTDGFIRSGTFRVGGFDWAILYYPEGSLNEGEDFISVFVEFMSKYGEATALVDLRLVNQVTGKPKSFCAILGEDKIPFRFKSDSFTDATWRDERFIRRQALKDSVYVRDDRLVIECAITVLGELRVSETKPLCEVDVPPLNALRHFGKMLEDTSAADATFRVRKETFSAHRAVLAARSPVFLKQFSEAMKEKKMSHVTLGSMEPAVFKAMLHFIYTDSLPALDDDFSRVESNAVMQNLLAAADQYGLQRLKLMCARILCMNLDVENVLVRCG</sequence>
<dbReference type="Gramene" id="PNT66582">
    <property type="protein sequence ID" value="PNT66582"/>
    <property type="gene ID" value="BRADI_3g14233v3"/>
</dbReference>
<dbReference type="InParanoid" id="A0A0Q3F9K2"/>
<dbReference type="InterPro" id="IPR002083">
    <property type="entry name" value="MATH/TRAF_dom"/>
</dbReference>
<accession>A0A0Q3F9K2</accession>
<feature type="domain" description="MATH" evidence="3">
    <location>
        <begin position="15"/>
        <end position="152"/>
    </location>
</feature>
<dbReference type="PROSITE" id="PS50097">
    <property type="entry name" value="BTB"/>
    <property type="match status" value="1"/>
</dbReference>
<evidence type="ECO:0000259" key="2">
    <source>
        <dbReference type="PROSITE" id="PS50097"/>
    </source>
</evidence>
<dbReference type="InterPro" id="IPR008974">
    <property type="entry name" value="TRAF-like"/>
</dbReference>
<dbReference type="CDD" id="cd00121">
    <property type="entry name" value="MATH"/>
    <property type="match status" value="1"/>
</dbReference>
<evidence type="ECO:0000313" key="4">
    <source>
        <dbReference type="EMBL" id="KQJ94940.1"/>
    </source>
</evidence>
<dbReference type="PANTHER" id="PTHR26379">
    <property type="entry name" value="BTB/POZ AND MATH DOMAIN-CONTAINING PROTEIN 1"/>
    <property type="match status" value="1"/>
</dbReference>
<name>A0A0Q3F9K2_BRADI</name>
<evidence type="ECO:0000259" key="3">
    <source>
        <dbReference type="PROSITE" id="PS50144"/>
    </source>
</evidence>
<protein>
    <recommendedName>
        <fullName evidence="7">BTB domain-containing protein</fullName>
    </recommendedName>
</protein>
<gene>
    <name evidence="4" type="ORF">BRADI_3g14233v3</name>
</gene>
<evidence type="ECO:0000313" key="5">
    <source>
        <dbReference type="EnsemblPlants" id="KQJ94939"/>
    </source>
</evidence>
<dbReference type="EMBL" id="CM000882">
    <property type="protein sequence ID" value="KQJ94939.1"/>
    <property type="molecule type" value="Genomic_DNA"/>
</dbReference>
<dbReference type="InterPro" id="IPR011333">
    <property type="entry name" value="SKP1/BTB/POZ_sf"/>
</dbReference>
<organism evidence="4">
    <name type="scientific">Brachypodium distachyon</name>
    <name type="common">Purple false brome</name>
    <name type="synonym">Trachynia distachya</name>
    <dbReference type="NCBI Taxonomy" id="15368"/>
    <lineage>
        <taxon>Eukaryota</taxon>
        <taxon>Viridiplantae</taxon>
        <taxon>Streptophyta</taxon>
        <taxon>Embryophyta</taxon>
        <taxon>Tracheophyta</taxon>
        <taxon>Spermatophyta</taxon>
        <taxon>Magnoliopsida</taxon>
        <taxon>Liliopsida</taxon>
        <taxon>Poales</taxon>
        <taxon>Poaceae</taxon>
        <taxon>BOP clade</taxon>
        <taxon>Pooideae</taxon>
        <taxon>Stipodae</taxon>
        <taxon>Brachypodieae</taxon>
        <taxon>Brachypodium</taxon>
    </lineage>
</organism>